<organism evidence="5 6">
    <name type="scientific">Ulvibacterium marinum</name>
    <dbReference type="NCBI Taxonomy" id="2419782"/>
    <lineage>
        <taxon>Bacteria</taxon>
        <taxon>Pseudomonadati</taxon>
        <taxon>Bacteroidota</taxon>
        <taxon>Flavobacteriia</taxon>
        <taxon>Flavobacteriales</taxon>
        <taxon>Flavobacteriaceae</taxon>
        <taxon>Ulvibacterium</taxon>
    </lineage>
</organism>
<dbReference type="Pfam" id="PF03965">
    <property type="entry name" value="Penicillinase_R"/>
    <property type="match status" value="1"/>
</dbReference>
<evidence type="ECO:0000256" key="4">
    <source>
        <dbReference type="ARBA" id="ARBA00023163"/>
    </source>
</evidence>
<name>A0A3B0BZN5_9FLAO</name>
<dbReference type="OrthoDB" id="1098508at2"/>
<dbReference type="GO" id="GO:0003677">
    <property type="term" value="F:DNA binding"/>
    <property type="evidence" value="ECO:0007669"/>
    <property type="project" value="UniProtKB-KW"/>
</dbReference>
<dbReference type="InterPro" id="IPR036390">
    <property type="entry name" value="WH_DNA-bd_sf"/>
</dbReference>
<dbReference type="GO" id="GO:0045892">
    <property type="term" value="P:negative regulation of DNA-templated transcription"/>
    <property type="evidence" value="ECO:0007669"/>
    <property type="project" value="InterPro"/>
</dbReference>
<dbReference type="EMBL" id="RBCJ01000005">
    <property type="protein sequence ID" value="RKN77871.1"/>
    <property type="molecule type" value="Genomic_DNA"/>
</dbReference>
<dbReference type="Proteomes" id="UP000276603">
    <property type="component" value="Unassembled WGS sequence"/>
</dbReference>
<sequence length="123" mass="14451">MKKLTEKEDQIMQVIWRLENAFIREVVAELQEPKPHYNTVATLIKILVKKGFLTSEKLGNTDRYRAIIPMEVYRQEQIKGIKEKYFGNSLPKMMAHFAKQENLSDQEIEELIGIIKSKNNKRS</sequence>
<evidence type="ECO:0000256" key="1">
    <source>
        <dbReference type="ARBA" id="ARBA00011046"/>
    </source>
</evidence>
<comment type="similarity">
    <text evidence="1">Belongs to the BlaI transcriptional regulatory family.</text>
</comment>
<gene>
    <name evidence="5" type="ORF">D7Z94_21810</name>
</gene>
<evidence type="ECO:0000256" key="3">
    <source>
        <dbReference type="ARBA" id="ARBA00023125"/>
    </source>
</evidence>
<keyword evidence="6" id="KW-1185">Reference proteome</keyword>
<dbReference type="PIRSF" id="PIRSF019455">
    <property type="entry name" value="CopR_AtkY"/>
    <property type="match status" value="1"/>
</dbReference>
<proteinExistence type="inferred from homology"/>
<reference evidence="5 6" key="1">
    <citation type="submission" date="2018-10" db="EMBL/GenBank/DDBJ databases">
        <title>Ulvibacterium marinum gen. nov., sp. nov., a novel marine bacterium of the family Flavobacteriaceae, isolated from a culture of the green alga Ulva prolifera.</title>
        <authorList>
            <person name="Zhang Z."/>
        </authorList>
    </citation>
    <scope>NUCLEOTIDE SEQUENCE [LARGE SCALE GENOMIC DNA]</scope>
    <source>
        <strain evidence="5 6">CCMM003</strain>
    </source>
</reference>
<dbReference type="InterPro" id="IPR036388">
    <property type="entry name" value="WH-like_DNA-bd_sf"/>
</dbReference>
<evidence type="ECO:0000313" key="6">
    <source>
        <dbReference type="Proteomes" id="UP000276603"/>
    </source>
</evidence>
<dbReference type="Gene3D" id="1.10.4040.10">
    <property type="entry name" value="Penicillinase repressor domain"/>
    <property type="match status" value="1"/>
</dbReference>
<dbReference type="InterPro" id="IPR005650">
    <property type="entry name" value="BlaI_family"/>
</dbReference>
<evidence type="ECO:0000313" key="5">
    <source>
        <dbReference type="EMBL" id="RKN77871.1"/>
    </source>
</evidence>
<dbReference type="Gene3D" id="1.10.10.10">
    <property type="entry name" value="Winged helix-like DNA-binding domain superfamily/Winged helix DNA-binding domain"/>
    <property type="match status" value="1"/>
</dbReference>
<protein>
    <submittedName>
        <fullName evidence="5">BlaI/MecI/CopY family transcriptional regulator</fullName>
    </submittedName>
</protein>
<comment type="caution">
    <text evidence="5">The sequence shown here is derived from an EMBL/GenBank/DDBJ whole genome shotgun (WGS) entry which is preliminary data.</text>
</comment>
<evidence type="ECO:0000256" key="2">
    <source>
        <dbReference type="ARBA" id="ARBA00023015"/>
    </source>
</evidence>
<dbReference type="RefSeq" id="WP_120713768.1">
    <property type="nucleotide sequence ID" value="NZ_RBCJ01000005.1"/>
</dbReference>
<keyword evidence="4" id="KW-0804">Transcription</keyword>
<keyword evidence="2" id="KW-0805">Transcription regulation</keyword>
<keyword evidence="3" id="KW-0238">DNA-binding</keyword>
<dbReference type="AlphaFoldDB" id="A0A3B0BZN5"/>
<accession>A0A3B0BZN5</accession>
<dbReference type="SUPFAM" id="SSF46785">
    <property type="entry name" value="Winged helix' DNA-binding domain"/>
    <property type="match status" value="1"/>
</dbReference>